<dbReference type="PANTHER" id="PTHR15462">
    <property type="entry name" value="SERINE PROTEASE"/>
    <property type="match status" value="1"/>
</dbReference>
<accession>A0A0G4F5W7</accession>
<keyword evidence="5" id="KW-1185">Reference proteome</keyword>
<dbReference type="Proteomes" id="UP000041254">
    <property type="component" value="Unassembled WGS sequence"/>
</dbReference>
<comment type="similarity">
    <text evidence="1">Belongs to the peptidase S1 family.</text>
</comment>
<dbReference type="InterPro" id="IPR050966">
    <property type="entry name" value="Glutamyl_endopeptidase"/>
</dbReference>
<gene>
    <name evidence="4" type="ORF">Vbra_14505</name>
</gene>
<evidence type="ECO:0000313" key="4">
    <source>
        <dbReference type="EMBL" id="CEM07610.1"/>
    </source>
</evidence>
<dbReference type="GO" id="GO:0004252">
    <property type="term" value="F:serine-type endopeptidase activity"/>
    <property type="evidence" value="ECO:0007669"/>
    <property type="project" value="InterPro"/>
</dbReference>
<evidence type="ECO:0000256" key="1">
    <source>
        <dbReference type="ARBA" id="ARBA00007664"/>
    </source>
</evidence>
<sequence>MITACPSPEDGSNPRKDDVGSLCNCQTFTPVGSSAPRGTRHALVANEQLVCADNEITFATGCLALCQKQTIRHQGSCEDINKGAIKLGNNFAFVKLSDIRESAGGAQQLTPAVVHRFRDQGYVFIGRLTGGTNSTDRQKALRDSRGEAEAVRLERVRTVRIVPGGDTYARLRASTYEEMRQRLKERGISSSGLPGKKGSDWDPKDVATSNPRPLPLPSTFRKNNAVNHLDNTTATLDLASPECVFDGESRTRAGPQEDYPWRAFGYLEIEYDDGQGGRPVARCSGTVAGGPSFGLTAAHCFTDKLPEREVNIPWMDRVIVLPAGNWLKPNWSAKLYPGQSWYQRPYGPAKVDSVEVAPGWLYQDTANRGIDWTVMHFTTPIGDQTGFLGVGLPDLGHLAVCGLRPDFTADAWMLSYPGTGADNEQLFYEHRRDFPFCDLGETRVNHKFDSNGGASGAGIVVKRDDSFWQIALNNAGIAGDPGAPPNELLGNPCDHNIAATTVIDNYWTIADIMGL</sequence>
<dbReference type="InParanoid" id="A0A0G4F5W7"/>
<dbReference type="PhylomeDB" id="A0A0G4F5W7"/>
<dbReference type="EMBL" id="CDMY01000376">
    <property type="protein sequence ID" value="CEM07610.1"/>
    <property type="molecule type" value="Genomic_DNA"/>
</dbReference>
<dbReference type="GO" id="GO:0006508">
    <property type="term" value="P:proteolysis"/>
    <property type="evidence" value="ECO:0007669"/>
    <property type="project" value="InterPro"/>
</dbReference>
<name>A0A0G4F5W7_VITBC</name>
<dbReference type="InterPro" id="IPR009003">
    <property type="entry name" value="Peptidase_S1_PA"/>
</dbReference>
<keyword evidence="2" id="KW-0732">Signal</keyword>
<dbReference type="VEuPathDB" id="CryptoDB:Vbra_14505"/>
<protein>
    <recommendedName>
        <fullName evidence="6">Peptidase S1 domain-containing protein</fullName>
    </recommendedName>
</protein>
<organism evidence="4 5">
    <name type="scientific">Vitrella brassicaformis (strain CCMP3155)</name>
    <dbReference type="NCBI Taxonomy" id="1169540"/>
    <lineage>
        <taxon>Eukaryota</taxon>
        <taxon>Sar</taxon>
        <taxon>Alveolata</taxon>
        <taxon>Colpodellida</taxon>
        <taxon>Vitrellaceae</taxon>
        <taxon>Vitrella</taxon>
    </lineage>
</organism>
<feature type="region of interest" description="Disordered" evidence="3">
    <location>
        <begin position="184"/>
        <end position="223"/>
    </location>
</feature>
<dbReference type="Gene3D" id="2.40.10.10">
    <property type="entry name" value="Trypsin-like serine proteases"/>
    <property type="match status" value="2"/>
</dbReference>
<proteinExistence type="inferred from homology"/>
<evidence type="ECO:0000256" key="3">
    <source>
        <dbReference type="SAM" id="MobiDB-lite"/>
    </source>
</evidence>
<dbReference type="InterPro" id="IPR018114">
    <property type="entry name" value="TRYPSIN_HIS"/>
</dbReference>
<evidence type="ECO:0000256" key="2">
    <source>
        <dbReference type="ARBA" id="ARBA00022729"/>
    </source>
</evidence>
<dbReference type="AlphaFoldDB" id="A0A0G4F5W7"/>
<dbReference type="SUPFAM" id="SSF50494">
    <property type="entry name" value="Trypsin-like serine proteases"/>
    <property type="match status" value="1"/>
</dbReference>
<evidence type="ECO:0008006" key="6">
    <source>
        <dbReference type="Google" id="ProtNLM"/>
    </source>
</evidence>
<dbReference type="InterPro" id="IPR043504">
    <property type="entry name" value="Peptidase_S1_PA_chymotrypsin"/>
</dbReference>
<evidence type="ECO:0000313" key="5">
    <source>
        <dbReference type="Proteomes" id="UP000041254"/>
    </source>
</evidence>
<dbReference type="PANTHER" id="PTHR15462:SF8">
    <property type="entry name" value="SERINE PROTEASE"/>
    <property type="match status" value="1"/>
</dbReference>
<reference evidence="4 5" key="1">
    <citation type="submission" date="2014-11" db="EMBL/GenBank/DDBJ databases">
        <authorList>
            <person name="Zhu J."/>
            <person name="Qi W."/>
            <person name="Song R."/>
        </authorList>
    </citation>
    <scope>NUCLEOTIDE SEQUENCE [LARGE SCALE GENOMIC DNA]</scope>
</reference>
<dbReference type="PROSITE" id="PS00134">
    <property type="entry name" value="TRYPSIN_HIS"/>
    <property type="match status" value="1"/>
</dbReference>